<proteinExistence type="predicted"/>
<protein>
    <submittedName>
        <fullName evidence="1">Uncharacterized protein</fullName>
    </submittedName>
</protein>
<comment type="caution">
    <text evidence="1">The sequence shown here is derived from an EMBL/GenBank/DDBJ whole genome shotgun (WGS) entry which is preliminary data.</text>
</comment>
<dbReference type="Proteomes" id="UP001234202">
    <property type="component" value="Unassembled WGS sequence"/>
</dbReference>
<sequence>MSYHGSGADRMSDRNPSGSFHPPSATQLPSQRNREEEERRLRHQDQARERVLREREAWAHGLTEPHQKADYRRPYDKPDGLDHVRRQQELQIAAERNHDRERDVYRLERDSRDRPTDPWSRHPKHDQPRANSRQNISPLTANRQPSMDHHGSSSMPRLSRYDRDREEWERERTRAYRDEEHSRMVDPRSRRRDEGEYRRSLTDSRGLPPVGGFSSGSSGALPPHRGTASPVAYTTTLRQASHDYHCEVAEHNGNAYPYYPSPAMAHRPLGGSSYPSRPSEYRDARVGVPHAVEDRSLDPQRYPPTEYHRIPAHGYVPSISPRGDVIRNDLGGPGFENEAREADAREMQHREQKEVMEQQRRIARPSVDARTNLGMTVSPVTAHSTTACSARTPSAPAFAVPVSGSSNGDEHGRENRQLRKSTLMHVCRLSFLVVRLLTALSRILSGEVTSGIPSSAGLVGPGYSHMLPLHEAAYAAPYDASKYHPGQTSQPPQHSPTYLRDVAAREAREALKYRIWQDEKRARLEELMNLERNKRNRAALRQGVAGIGQLDNLLLSSRNGGDHLAPDSAAGSRSHTPVAQGAVGDLRRQLKAQHKSAARARKEQKEEAAAVAARATGDFHGSRRASPSGVEDLDDELMVLVGGEDSGDHPSNSLAASGRIPGDERHLTDPTSASKRRRKDRPKIMDETELPQEHWPTKGTRNKDGSFRKKPGPPKGVKKSVGSGKPGLAGGSGGDAFGSAVGELATDSENIRFGASIGDELLGATAPPPASSKRRKLNGTVKMEVERGTDRLSSPYEELSSIRQEVPDNAEASRYGERSPTSVGGQPESIGVYTGNDPLARSLSTIEQSRRLLQDLNAKSESYEPEIQMRPKKTGKKARDGDGDASYFNTESPQAHSPESRDFQGGMPVNSDFSPHTSLAHDRARQGDVQERPWEQPLQVQASFVPHPESRHEMLSPSQPQNVSLAGDQPSTRRPTSPELTFEDIYGVDEADEMSPPPEAPINNAVARRRHLTVEAMQALIWQDLACNQIPTVARYVGQVISARQDNARKVADAIARHVKKVQVKPPPTNNAIRQKARAAAKAATIYWKKAEREEVELRKRAEREALERSRVEEAKRERQRAAKRLQFLLDSGETYSKLMMKKIKTDEAMEEADINVDADAKQTAEDIEDDVDDADDVEYDLDAPDDPDLSEEELKKRAAARARAIMARKKREAAAFDDQVAVSTAALDFQNPLGAGVGVMVTQPVMLQAQLKDYQMRGLSWLAHLYESGINGILADEMGLGKTIQSISLLAWLAETHNIWGPFLVVAPTSTVHNWQAELTRFVPRLKVLPHWGTPADREVIRREWTRPAVTFTEDAPFHIVVTSYDMVNVDTQYFKKVRWQYMILDEAQAVKNAGTQRWTNLLSLKSRNRLLLTGTPIQNNMGELWALLHFIMPDLFTSLQDFTQWFSRGIEDGTGRKNDMLQAQQLRRLHDVLRPFMLRRVKRNVQSELGEKIEKDILVNLSPRQHMMYKALRSNASIKAILDQAKETSDTSTKRNALMNVVMQFRKVCNHPELFERADVTAPLSFSTFSSSGDLLREQSLYLPDSCENPIRVQLPRIMWEEGGILRRPSEQGRAGFETRYLQNLMNIWSPDNLVTSFEESDSAFSFLALTKDSVSDLSRKAREPAIVQLIRSDLEALRQRESALDLPPASPFTIQAKLRKRLVLDHVVSPNEIALHSWRRSYLSRTEARFTLEEVVAPPIRAECSSRSFYVQQQDFKHPLLDKLALYGLPPVLADDPAIVAKAQKALPNLPPSGLLRNSSSDQQSVTAMQFPSMKRLIFDSAKMARLDSLLRELKAGGHRVLIYFQMTKMMSIFEEYLIYRQLRYLRLDGGTAIADRRDMVNAWQTNPDIFIFMLSTRAGGLGINLTAADTVIFYEHDWNPSNDAQAMDRAHRVGQTRQVTVYRLICRGTVDERMLHLARNKKDVQDIVVGNKSLDEINAQKEIAALLLDDDDDDSNDMPATFGNRSAGFGSTFANSTLPVEADDEDGFFSNKKTGDDEDDDGGAAKSKKKVAKRKTEGEDEGDTPKPSKKRAPRPPADGDAPKPKRAKNSNAKSVPASELPSQVGTPEQLGEIPTL</sequence>
<name>A0ACC2XVB0_9TREE</name>
<dbReference type="EMBL" id="JASBWV010000003">
    <property type="protein sequence ID" value="KAJ9127197.1"/>
    <property type="molecule type" value="Genomic_DNA"/>
</dbReference>
<organism evidence="1 2">
    <name type="scientific">Naganishia onofrii</name>
    <dbReference type="NCBI Taxonomy" id="1851511"/>
    <lineage>
        <taxon>Eukaryota</taxon>
        <taxon>Fungi</taxon>
        <taxon>Dikarya</taxon>
        <taxon>Basidiomycota</taxon>
        <taxon>Agaricomycotina</taxon>
        <taxon>Tremellomycetes</taxon>
        <taxon>Filobasidiales</taxon>
        <taxon>Filobasidiaceae</taxon>
        <taxon>Naganishia</taxon>
    </lineage>
</organism>
<evidence type="ECO:0000313" key="2">
    <source>
        <dbReference type="Proteomes" id="UP001234202"/>
    </source>
</evidence>
<accession>A0ACC2XVB0</accession>
<keyword evidence="2" id="KW-1185">Reference proteome</keyword>
<evidence type="ECO:0000313" key="1">
    <source>
        <dbReference type="EMBL" id="KAJ9127197.1"/>
    </source>
</evidence>
<reference evidence="1" key="1">
    <citation type="submission" date="2023-04" db="EMBL/GenBank/DDBJ databases">
        <title>Draft Genome sequencing of Naganishia species isolated from polar environments using Oxford Nanopore Technology.</title>
        <authorList>
            <person name="Leo P."/>
            <person name="Venkateswaran K."/>
        </authorList>
    </citation>
    <scope>NUCLEOTIDE SEQUENCE</scope>
    <source>
        <strain evidence="1">DBVPG 5303</strain>
    </source>
</reference>
<gene>
    <name evidence="1" type="ORF">QFC24_001434</name>
</gene>